<feature type="compositionally biased region" description="Polar residues" evidence="1">
    <location>
        <begin position="283"/>
        <end position="292"/>
    </location>
</feature>
<feature type="region of interest" description="Disordered" evidence="1">
    <location>
        <begin position="224"/>
        <end position="309"/>
    </location>
</feature>
<keyword evidence="3" id="KW-1185">Reference proteome</keyword>
<gene>
    <name evidence="2" type="ORF">D9613_011502</name>
</gene>
<sequence>MKWSVKMNHIFLMNKVQSIIDGTFGMPIEPPAAQNPEPTMPADADTRSWKVYDVQLKKWQKKYEDYHRDAKEWSDRNSMAKGIIMSAVIPSIWESIADKTARASWADLKARFDKPQFNELLDLYRRLHGFKFDLSDPTPQLANFMAIFGKIEKIKKDLLHKSMVGLLLLSRLPLNTAVNQPESIYQPVVNYFNDDSKFSASALQDLDDIQNRIRTAWMNRFGTLNEQQRPKKGTTIRNTAVASSSKQPAAGPSVQSAERNSAIKPKTNHPQYIPSQAPFKGTPQGSSAPQQNEKPKRKRTRKGKGKAHANEIETGIPNEVFMASTAGPSLPAPTKSTVMEINGRGSISSRQVSHTGAWKHPDNRMAPYPAPQAARTLANRLGARPTGPLLGRLEQVAESSGYSQAIEIDDTCPPSSSTTSFDDQMVVDDTAPPLTTDEEVELFGEETAGAEEFAGSAEYYENRRQLEAMSPEELVAELRRNAEESREPTPALRWEDEESDYGVDDPAAYADYYVNRQGLPLTPDQHPSKKRRNSVG</sequence>
<dbReference type="EMBL" id="JAACJL010000032">
    <property type="protein sequence ID" value="KAF4615900.1"/>
    <property type="molecule type" value="Genomic_DNA"/>
</dbReference>
<feature type="compositionally biased region" description="Polar residues" evidence="1">
    <location>
        <begin position="235"/>
        <end position="259"/>
    </location>
</feature>
<feature type="region of interest" description="Disordered" evidence="1">
    <location>
        <begin position="479"/>
        <end position="536"/>
    </location>
</feature>
<proteinExistence type="predicted"/>
<dbReference type="Proteomes" id="UP000521872">
    <property type="component" value="Unassembled WGS sequence"/>
</dbReference>
<reference evidence="2 3" key="1">
    <citation type="submission" date="2019-12" db="EMBL/GenBank/DDBJ databases">
        <authorList>
            <person name="Floudas D."/>
            <person name="Bentzer J."/>
            <person name="Ahren D."/>
            <person name="Johansson T."/>
            <person name="Persson P."/>
            <person name="Tunlid A."/>
        </authorList>
    </citation>
    <scope>NUCLEOTIDE SEQUENCE [LARGE SCALE GENOMIC DNA]</scope>
    <source>
        <strain evidence="2 3">CBS 102.39</strain>
    </source>
</reference>
<comment type="caution">
    <text evidence="2">The sequence shown here is derived from an EMBL/GenBank/DDBJ whole genome shotgun (WGS) entry which is preliminary data.</text>
</comment>
<evidence type="ECO:0000313" key="2">
    <source>
        <dbReference type="EMBL" id="KAF4615900.1"/>
    </source>
</evidence>
<dbReference type="AlphaFoldDB" id="A0A8H4VPT1"/>
<dbReference type="Pfam" id="PF14223">
    <property type="entry name" value="Retrotran_gag_2"/>
    <property type="match status" value="1"/>
</dbReference>
<feature type="compositionally biased region" description="Basic residues" evidence="1">
    <location>
        <begin position="295"/>
        <end position="307"/>
    </location>
</feature>
<accession>A0A8H4VPT1</accession>
<protein>
    <submittedName>
        <fullName evidence="2">Uncharacterized protein</fullName>
    </submittedName>
</protein>
<evidence type="ECO:0000313" key="3">
    <source>
        <dbReference type="Proteomes" id="UP000521872"/>
    </source>
</evidence>
<organism evidence="2 3">
    <name type="scientific">Agrocybe pediades</name>
    <dbReference type="NCBI Taxonomy" id="84607"/>
    <lineage>
        <taxon>Eukaryota</taxon>
        <taxon>Fungi</taxon>
        <taxon>Dikarya</taxon>
        <taxon>Basidiomycota</taxon>
        <taxon>Agaricomycotina</taxon>
        <taxon>Agaricomycetes</taxon>
        <taxon>Agaricomycetidae</taxon>
        <taxon>Agaricales</taxon>
        <taxon>Agaricineae</taxon>
        <taxon>Strophariaceae</taxon>
        <taxon>Agrocybe</taxon>
    </lineage>
</organism>
<name>A0A8H4VPT1_9AGAR</name>
<evidence type="ECO:0000256" key="1">
    <source>
        <dbReference type="SAM" id="MobiDB-lite"/>
    </source>
</evidence>